<dbReference type="RefSeq" id="WP_100708495.1">
    <property type="nucleotide sequence ID" value="NZ_NPDR01000001.1"/>
</dbReference>
<dbReference type="Proteomes" id="UP000231926">
    <property type="component" value="Unassembled WGS sequence"/>
</dbReference>
<proteinExistence type="inferred from homology"/>
<evidence type="ECO:0000256" key="5">
    <source>
        <dbReference type="ARBA" id="ARBA00022989"/>
    </source>
</evidence>
<keyword evidence="3" id="KW-1003">Cell membrane</keyword>
<evidence type="ECO:0000256" key="4">
    <source>
        <dbReference type="ARBA" id="ARBA00022692"/>
    </source>
</evidence>
<keyword evidence="4 9" id="KW-0812">Transmembrane</keyword>
<gene>
    <name evidence="11" type="ORF">CH362_00965</name>
</gene>
<evidence type="ECO:0000256" key="7">
    <source>
        <dbReference type="ARBA" id="ARBA00038151"/>
    </source>
</evidence>
<dbReference type="SUPFAM" id="SSF103481">
    <property type="entry name" value="Multidrug resistance efflux transporter EmrE"/>
    <property type="match status" value="1"/>
</dbReference>
<dbReference type="InterPro" id="IPR000390">
    <property type="entry name" value="Small_drug/metabolite_transptr"/>
</dbReference>
<protein>
    <recommendedName>
        <fullName evidence="8">Guanidinium exporter</fullName>
    </recommendedName>
</protein>
<accession>A0A2M9YFP5</accession>
<dbReference type="InterPro" id="IPR037185">
    <property type="entry name" value="EmrE-like"/>
</dbReference>
<dbReference type="Pfam" id="PF00893">
    <property type="entry name" value="Multi_Drug_Res"/>
    <property type="match status" value="1"/>
</dbReference>
<keyword evidence="6 10" id="KW-0472">Membrane</keyword>
<keyword evidence="5 10" id="KW-1133">Transmembrane helix</keyword>
<feature type="transmembrane region" description="Helical" evidence="10">
    <location>
        <begin position="58"/>
        <end position="79"/>
    </location>
</feature>
<dbReference type="GO" id="GO:0022857">
    <property type="term" value="F:transmembrane transporter activity"/>
    <property type="evidence" value="ECO:0007669"/>
    <property type="project" value="InterPro"/>
</dbReference>
<sequence>MSWVLLVLAGLFEVGFTTCMKLSDGFKDWRYGLGFFVFASLSFYFLNKATQNISLGTAYAVWTGIGAAGTAIIGILSFGDSINTWRIFFLSTLILSVIGLKFLGGD</sequence>
<dbReference type="PANTHER" id="PTHR30561:SF0">
    <property type="entry name" value="GUANIDINIUM EXPORTER"/>
    <property type="match status" value="1"/>
</dbReference>
<comment type="caution">
    <text evidence="11">The sequence shown here is derived from an EMBL/GenBank/DDBJ whole genome shotgun (WGS) entry which is preliminary data.</text>
</comment>
<evidence type="ECO:0000256" key="9">
    <source>
        <dbReference type="RuleBase" id="RU003942"/>
    </source>
</evidence>
<dbReference type="PANTHER" id="PTHR30561">
    <property type="entry name" value="SMR FAMILY PROTON-DEPENDENT DRUG EFFLUX TRANSPORTER SUGE"/>
    <property type="match status" value="1"/>
</dbReference>
<name>A0A2M9YFP5_9LEPT</name>
<comment type="subcellular location">
    <subcellularLocation>
        <location evidence="1 9">Cell membrane</location>
        <topology evidence="1 9">Multi-pass membrane protein</topology>
    </subcellularLocation>
</comment>
<evidence type="ECO:0000256" key="10">
    <source>
        <dbReference type="SAM" id="Phobius"/>
    </source>
</evidence>
<evidence type="ECO:0000256" key="6">
    <source>
        <dbReference type="ARBA" id="ARBA00023136"/>
    </source>
</evidence>
<dbReference type="Gene3D" id="1.10.3730.20">
    <property type="match status" value="1"/>
</dbReference>
<dbReference type="EMBL" id="NPDR01000001">
    <property type="protein sequence ID" value="PJZ50382.1"/>
    <property type="molecule type" value="Genomic_DNA"/>
</dbReference>
<feature type="transmembrane region" description="Helical" evidence="10">
    <location>
        <begin position="85"/>
        <end position="103"/>
    </location>
</feature>
<dbReference type="AlphaFoldDB" id="A0A2M9YFP5"/>
<evidence type="ECO:0000313" key="12">
    <source>
        <dbReference type="Proteomes" id="UP000231926"/>
    </source>
</evidence>
<evidence type="ECO:0000256" key="8">
    <source>
        <dbReference type="ARBA" id="ARBA00039168"/>
    </source>
</evidence>
<dbReference type="InterPro" id="IPR045324">
    <property type="entry name" value="Small_multidrug_res"/>
</dbReference>
<reference evidence="11 12" key="1">
    <citation type="submission" date="2017-07" db="EMBL/GenBank/DDBJ databases">
        <title>Leptospira spp. isolated from tropical soils.</title>
        <authorList>
            <person name="Thibeaux R."/>
            <person name="Iraola G."/>
            <person name="Ferres I."/>
            <person name="Bierque E."/>
            <person name="Girault D."/>
            <person name="Soupe-Gilbert M.-E."/>
            <person name="Picardeau M."/>
            <person name="Goarant C."/>
        </authorList>
    </citation>
    <scope>NUCLEOTIDE SEQUENCE [LARGE SCALE GENOMIC DNA]</scope>
    <source>
        <strain evidence="11 12">FH4-C-A2</strain>
    </source>
</reference>
<dbReference type="GO" id="GO:0005886">
    <property type="term" value="C:plasma membrane"/>
    <property type="evidence" value="ECO:0007669"/>
    <property type="project" value="UniProtKB-SubCell"/>
</dbReference>
<dbReference type="OrthoDB" id="21828at2"/>
<organism evidence="11 12">
    <name type="scientific">Leptospira saintgironsiae</name>
    <dbReference type="NCBI Taxonomy" id="2023183"/>
    <lineage>
        <taxon>Bacteria</taxon>
        <taxon>Pseudomonadati</taxon>
        <taxon>Spirochaetota</taxon>
        <taxon>Spirochaetia</taxon>
        <taxon>Leptospirales</taxon>
        <taxon>Leptospiraceae</taxon>
        <taxon>Leptospira</taxon>
    </lineage>
</organism>
<comment type="similarity">
    <text evidence="7">Belongs to the drug/metabolite transporter (DMT) superfamily. Small multidrug resistance (SMR) (TC 2.A.7.1) family. Gdx/SugE subfamily.</text>
</comment>
<evidence type="ECO:0000256" key="2">
    <source>
        <dbReference type="ARBA" id="ARBA00022448"/>
    </source>
</evidence>
<dbReference type="FunFam" id="1.10.3730.20:FF:000001">
    <property type="entry name" value="Quaternary ammonium compound resistance transporter SugE"/>
    <property type="match status" value="1"/>
</dbReference>
<evidence type="ECO:0000313" key="11">
    <source>
        <dbReference type="EMBL" id="PJZ50382.1"/>
    </source>
</evidence>
<evidence type="ECO:0000256" key="1">
    <source>
        <dbReference type="ARBA" id="ARBA00004651"/>
    </source>
</evidence>
<dbReference type="GO" id="GO:1990961">
    <property type="term" value="P:xenobiotic detoxification by transmembrane export across the plasma membrane"/>
    <property type="evidence" value="ECO:0007669"/>
    <property type="project" value="UniProtKB-ARBA"/>
</dbReference>
<evidence type="ECO:0000256" key="3">
    <source>
        <dbReference type="ARBA" id="ARBA00022475"/>
    </source>
</evidence>
<keyword evidence="2" id="KW-0813">Transport</keyword>
<feature type="transmembrane region" description="Helical" evidence="10">
    <location>
        <begin position="29"/>
        <end position="46"/>
    </location>
</feature>
<keyword evidence="12" id="KW-1185">Reference proteome</keyword>